<dbReference type="Pfam" id="PF00205">
    <property type="entry name" value="TPP_enzyme_M"/>
    <property type="match status" value="1"/>
</dbReference>
<comment type="caution">
    <text evidence="8">The sequence shown here is derived from an EMBL/GenBank/DDBJ whole genome shotgun (WGS) entry which is preliminary data.</text>
</comment>
<dbReference type="InterPro" id="IPR029061">
    <property type="entry name" value="THDP-binding"/>
</dbReference>
<accession>A0A7W6BHQ5</accession>
<organism evidence="8 9">
    <name type="scientific">Sphingobium jiangsuense</name>
    <dbReference type="NCBI Taxonomy" id="870476"/>
    <lineage>
        <taxon>Bacteria</taxon>
        <taxon>Pseudomonadati</taxon>
        <taxon>Pseudomonadota</taxon>
        <taxon>Alphaproteobacteria</taxon>
        <taxon>Sphingomonadales</taxon>
        <taxon>Sphingomonadaceae</taxon>
        <taxon>Sphingobium</taxon>
    </lineage>
</organism>
<dbReference type="EC" id="2.2.1.6" evidence="8"/>
<dbReference type="InterPro" id="IPR012000">
    <property type="entry name" value="Thiamin_PyroP_enz_cen_dom"/>
</dbReference>
<dbReference type="InterPro" id="IPR029035">
    <property type="entry name" value="DHS-like_NAD/FAD-binding_dom"/>
</dbReference>
<dbReference type="CDD" id="cd02002">
    <property type="entry name" value="TPP_BFDC"/>
    <property type="match status" value="1"/>
</dbReference>
<evidence type="ECO:0000259" key="6">
    <source>
        <dbReference type="Pfam" id="PF02775"/>
    </source>
</evidence>
<keyword evidence="8" id="KW-0808">Transferase</keyword>
<sequence length="563" mass="61246">MTGRIYQDGGEGLLEAFRDLRVDYVFSSPGSEWAPLWEAVARQAEAGAPGPRYIDLWHETLAVDMAIGYGLVTGRMQAVLLHAAPGLLQGACGIHGALLAEVPMLVFSSEANSYGERESVDPGSQWYRNLSIVGGPHGLAAPFVKWSNQIPGIETLYEMVKRAGEISQRQPRGPVYLNAPVEVLLEEWKPSPFPMQVAPPARKISPQEDIDALVEAIRAAREPVIMTESAGRDPEGFHALVQFAEAFGIPVIEPQSTVCGNFPKEHPLYLGNEIGALRDTADLVLLVACRAPWYAPSNKPAQARTIVIDPVPQRPQSVYQVLFADRYIEGEIADTLRRAAEQAAPADHASRRARHAETHKAQRERIARAEAAAKDSPRITAPGLVAALREAVPDDTIFVDETITHSRIVQQHLSWDEPHRYFYVQGGLGQGIGVALGVKLAAPQSFVVLTVGDGSLLYNPIVQALAASRNNDLPVLILVFNNRKYLSMHYNHMRFYPDGVTKAGGYEYGVDLSGQPPLEAFGEPFGMHCAAVSDPAELERALADAVAAVQGGRSAILNVMLEK</sequence>
<proteinExistence type="inferred from homology"/>
<feature type="domain" description="Thiamine pyrophosphate enzyme TPP-binding" evidence="6">
    <location>
        <begin position="405"/>
        <end position="555"/>
    </location>
</feature>
<dbReference type="InterPro" id="IPR045229">
    <property type="entry name" value="TPP_enz"/>
</dbReference>
<dbReference type="SUPFAM" id="SSF52518">
    <property type="entry name" value="Thiamin diphosphate-binding fold (THDP-binding)"/>
    <property type="match status" value="2"/>
</dbReference>
<dbReference type="EMBL" id="JACIDT010000010">
    <property type="protein sequence ID" value="MBB3927138.1"/>
    <property type="molecule type" value="Genomic_DNA"/>
</dbReference>
<gene>
    <name evidence="8" type="ORF">GGR43_002861</name>
</gene>
<evidence type="ECO:0000313" key="8">
    <source>
        <dbReference type="EMBL" id="MBB3927138.1"/>
    </source>
</evidence>
<evidence type="ECO:0000259" key="7">
    <source>
        <dbReference type="Pfam" id="PF02776"/>
    </source>
</evidence>
<dbReference type="Gene3D" id="3.40.50.1220">
    <property type="entry name" value="TPP-binding domain"/>
    <property type="match status" value="1"/>
</dbReference>
<dbReference type="GO" id="GO:0005948">
    <property type="term" value="C:acetolactate synthase complex"/>
    <property type="evidence" value="ECO:0007669"/>
    <property type="project" value="TreeGrafter"/>
</dbReference>
<feature type="domain" description="Thiamine pyrophosphate enzyme central" evidence="5">
    <location>
        <begin position="210"/>
        <end position="336"/>
    </location>
</feature>
<dbReference type="SUPFAM" id="SSF52467">
    <property type="entry name" value="DHS-like NAD/FAD-binding domain"/>
    <property type="match status" value="1"/>
</dbReference>
<dbReference type="GO" id="GO:0000287">
    <property type="term" value="F:magnesium ion binding"/>
    <property type="evidence" value="ECO:0007669"/>
    <property type="project" value="InterPro"/>
</dbReference>
<dbReference type="InterPro" id="IPR012001">
    <property type="entry name" value="Thiamin_PyroP_enz_TPP-bd_dom"/>
</dbReference>
<feature type="region of interest" description="Disordered" evidence="4">
    <location>
        <begin position="342"/>
        <end position="374"/>
    </location>
</feature>
<dbReference type="GO" id="GO:0050660">
    <property type="term" value="F:flavin adenine dinucleotide binding"/>
    <property type="evidence" value="ECO:0007669"/>
    <property type="project" value="TreeGrafter"/>
</dbReference>
<evidence type="ECO:0000256" key="1">
    <source>
        <dbReference type="ARBA" id="ARBA00007812"/>
    </source>
</evidence>
<keyword evidence="9" id="KW-1185">Reference proteome</keyword>
<dbReference type="PANTHER" id="PTHR18968:SF13">
    <property type="entry name" value="ACETOLACTATE SYNTHASE CATALYTIC SUBUNIT, MITOCHONDRIAL"/>
    <property type="match status" value="1"/>
</dbReference>
<dbReference type="Gene3D" id="3.40.50.970">
    <property type="match status" value="2"/>
</dbReference>
<evidence type="ECO:0000313" key="9">
    <source>
        <dbReference type="Proteomes" id="UP000571950"/>
    </source>
</evidence>
<keyword evidence="2 3" id="KW-0786">Thiamine pyrophosphate</keyword>
<dbReference type="GO" id="GO:0009097">
    <property type="term" value="P:isoleucine biosynthetic process"/>
    <property type="evidence" value="ECO:0007669"/>
    <property type="project" value="TreeGrafter"/>
</dbReference>
<comment type="similarity">
    <text evidence="1 3">Belongs to the TPP enzyme family.</text>
</comment>
<dbReference type="AlphaFoldDB" id="A0A7W6BHQ5"/>
<feature type="domain" description="Thiamine pyrophosphate enzyme N-terminal TPP-binding" evidence="7">
    <location>
        <begin position="8"/>
        <end position="117"/>
    </location>
</feature>
<evidence type="ECO:0000256" key="2">
    <source>
        <dbReference type="ARBA" id="ARBA00023052"/>
    </source>
</evidence>
<dbReference type="Pfam" id="PF02776">
    <property type="entry name" value="TPP_enzyme_N"/>
    <property type="match status" value="1"/>
</dbReference>
<evidence type="ECO:0000256" key="4">
    <source>
        <dbReference type="SAM" id="MobiDB-lite"/>
    </source>
</evidence>
<dbReference type="CDD" id="cd07035">
    <property type="entry name" value="TPP_PYR_POX_like"/>
    <property type="match status" value="1"/>
</dbReference>
<dbReference type="Proteomes" id="UP000571950">
    <property type="component" value="Unassembled WGS sequence"/>
</dbReference>
<dbReference type="InterPro" id="IPR011766">
    <property type="entry name" value="TPP_enzyme_TPP-bd"/>
</dbReference>
<dbReference type="Pfam" id="PF02775">
    <property type="entry name" value="TPP_enzyme_C"/>
    <property type="match status" value="1"/>
</dbReference>
<feature type="compositionally biased region" description="Basic and acidic residues" evidence="4">
    <location>
        <begin position="355"/>
        <end position="374"/>
    </location>
</feature>
<dbReference type="RefSeq" id="WP_188072648.1">
    <property type="nucleotide sequence ID" value="NZ_BSPS01000033.1"/>
</dbReference>
<dbReference type="GO" id="GO:0009099">
    <property type="term" value="P:L-valine biosynthetic process"/>
    <property type="evidence" value="ECO:0007669"/>
    <property type="project" value="TreeGrafter"/>
</dbReference>
<name>A0A7W6BHQ5_9SPHN</name>
<evidence type="ECO:0000259" key="5">
    <source>
        <dbReference type="Pfam" id="PF00205"/>
    </source>
</evidence>
<dbReference type="GO" id="GO:0030976">
    <property type="term" value="F:thiamine pyrophosphate binding"/>
    <property type="evidence" value="ECO:0007669"/>
    <property type="project" value="InterPro"/>
</dbReference>
<protein>
    <submittedName>
        <fullName evidence="8">Acetolactate synthase-1/2/3 large subunit</fullName>
        <ecNumber evidence="8">2.2.1.6</ecNumber>
    </submittedName>
</protein>
<dbReference type="GO" id="GO:0003984">
    <property type="term" value="F:acetolactate synthase activity"/>
    <property type="evidence" value="ECO:0007669"/>
    <property type="project" value="UniProtKB-EC"/>
</dbReference>
<dbReference type="PANTHER" id="PTHR18968">
    <property type="entry name" value="THIAMINE PYROPHOSPHATE ENZYMES"/>
    <property type="match status" value="1"/>
</dbReference>
<reference evidence="8 9" key="1">
    <citation type="submission" date="2020-08" db="EMBL/GenBank/DDBJ databases">
        <title>Genomic Encyclopedia of Type Strains, Phase IV (KMG-IV): sequencing the most valuable type-strain genomes for metagenomic binning, comparative biology and taxonomic classification.</title>
        <authorList>
            <person name="Goeker M."/>
        </authorList>
    </citation>
    <scope>NUCLEOTIDE SEQUENCE [LARGE SCALE GENOMIC DNA]</scope>
    <source>
        <strain evidence="8 9">DSM 26189</strain>
    </source>
</reference>
<evidence type="ECO:0000256" key="3">
    <source>
        <dbReference type="RuleBase" id="RU362132"/>
    </source>
</evidence>